<feature type="signal peptide" evidence="13">
    <location>
        <begin position="1"/>
        <end position="16"/>
    </location>
</feature>
<reference evidence="14 15" key="1">
    <citation type="submission" date="2024-04" db="EMBL/GenBank/DDBJ databases">
        <authorList>
            <consortium name="Genoscope - CEA"/>
            <person name="William W."/>
        </authorList>
    </citation>
    <scope>NUCLEOTIDE SEQUENCE [LARGE SCALE GENOMIC DNA]</scope>
</reference>
<feature type="glycosylation site" description="N-linked (GlcNAc...) asparagine" evidence="5">
    <location>
        <position position="82"/>
    </location>
</feature>
<keyword evidence="7 12" id="KW-0862">Zinc</keyword>
<dbReference type="EMBL" id="CAXITT010000756">
    <property type="protein sequence ID" value="CAL1545972.1"/>
    <property type="molecule type" value="Genomic_DNA"/>
</dbReference>
<comment type="cofactor">
    <cofactor evidence="12">
        <name>Zn(2+)</name>
        <dbReference type="ChEBI" id="CHEBI:29105"/>
    </cofactor>
    <text evidence="12">Binds 1 zinc ion per subunit.</text>
</comment>
<feature type="binding site" evidence="7">
    <location>
        <position position="420"/>
    </location>
    <ligand>
        <name>Zn(2+)</name>
        <dbReference type="ChEBI" id="CHEBI:29105"/>
        <label>1</label>
        <note>catalytic</note>
    </ligand>
</feature>
<comment type="caution">
    <text evidence="14">The sequence shown here is derived from an EMBL/GenBank/DDBJ whole genome shotgun (WGS) entry which is preliminary data.</text>
</comment>
<keyword evidence="12" id="KW-0645">Protease</keyword>
<dbReference type="Proteomes" id="UP001497497">
    <property type="component" value="Unassembled WGS sequence"/>
</dbReference>
<gene>
    <name evidence="14" type="ORF">GSLYS_00019349001</name>
</gene>
<feature type="binding site" evidence="9">
    <location>
        <position position="420"/>
    </location>
    <ligand>
        <name>Zn(2+)</name>
        <dbReference type="ChEBI" id="CHEBI:29105"/>
        <label>2</label>
        <note>catalytic</note>
    </ligand>
</feature>
<feature type="glycosylation site" description="N-linked (GlcNAc...) asparagine; partial" evidence="5">
    <location>
        <position position="163"/>
    </location>
</feature>
<comment type="caution">
    <text evidence="11">Lacks conserved residue(s) required for the propagation of feature annotation.</text>
</comment>
<evidence type="ECO:0000256" key="6">
    <source>
        <dbReference type="PIRSR" id="PIRSR601548-2"/>
    </source>
</evidence>
<keyword evidence="3 8" id="KW-1015">Disulfide bond</keyword>
<evidence type="ECO:0000256" key="12">
    <source>
        <dbReference type="RuleBase" id="RU361144"/>
    </source>
</evidence>
<dbReference type="PANTHER" id="PTHR10514">
    <property type="entry name" value="ANGIOTENSIN-CONVERTING ENZYME"/>
    <property type="match status" value="1"/>
</dbReference>
<dbReference type="InterPro" id="IPR001548">
    <property type="entry name" value="Peptidase_M2"/>
</dbReference>
<organism evidence="14 15">
    <name type="scientific">Lymnaea stagnalis</name>
    <name type="common">Great pond snail</name>
    <name type="synonym">Helix stagnalis</name>
    <dbReference type="NCBI Taxonomy" id="6523"/>
    <lineage>
        <taxon>Eukaryota</taxon>
        <taxon>Metazoa</taxon>
        <taxon>Spiralia</taxon>
        <taxon>Lophotrochozoa</taxon>
        <taxon>Mollusca</taxon>
        <taxon>Gastropoda</taxon>
        <taxon>Heterobranchia</taxon>
        <taxon>Euthyneura</taxon>
        <taxon>Panpulmonata</taxon>
        <taxon>Hygrophila</taxon>
        <taxon>Lymnaeoidea</taxon>
        <taxon>Lymnaeidae</taxon>
        <taxon>Lymnaea</taxon>
    </lineage>
</organism>
<keyword evidence="15" id="KW-1185">Reference proteome</keyword>
<keyword evidence="12" id="KW-0482">Metalloprotease</keyword>
<feature type="binding site" evidence="9">
    <location>
        <position position="392"/>
    </location>
    <ligand>
        <name>Zn(2+)</name>
        <dbReference type="ChEBI" id="CHEBI:29105"/>
        <label>2</label>
        <note>catalytic</note>
    </ligand>
</feature>
<proteinExistence type="inferred from homology"/>
<evidence type="ECO:0000256" key="10">
    <source>
        <dbReference type="PIRSR" id="PIRSR601548-9"/>
    </source>
</evidence>
<dbReference type="PANTHER" id="PTHR10514:SF27">
    <property type="entry name" value="ANGIOTENSIN-CONVERTING ENZYME"/>
    <property type="match status" value="1"/>
</dbReference>
<evidence type="ECO:0000256" key="2">
    <source>
        <dbReference type="ARBA" id="ARBA00022729"/>
    </source>
</evidence>
<feature type="binding site" evidence="9">
    <location>
        <position position="396"/>
    </location>
    <ligand>
        <name>Zn(2+)</name>
        <dbReference type="ChEBI" id="CHEBI:29105"/>
        <label>2</label>
        <note>catalytic</note>
    </ligand>
</feature>
<dbReference type="AlphaFoldDB" id="A0AAV2IFZ3"/>
<comment type="similarity">
    <text evidence="1 11 12">Belongs to the peptidase M2 family.</text>
</comment>
<feature type="binding site" evidence="6">
    <location>
        <position position="234"/>
    </location>
    <ligand>
        <name>chloride</name>
        <dbReference type="ChEBI" id="CHEBI:17996"/>
        <label>1</label>
    </ligand>
</feature>
<evidence type="ECO:0000256" key="3">
    <source>
        <dbReference type="ARBA" id="ARBA00023157"/>
    </source>
</evidence>
<feature type="chain" id="PRO_5043461006" description="Angiotensin-converting enzyme" evidence="13">
    <location>
        <begin position="17"/>
        <end position="518"/>
    </location>
</feature>
<dbReference type="GO" id="GO:0005886">
    <property type="term" value="C:plasma membrane"/>
    <property type="evidence" value="ECO:0007669"/>
    <property type="project" value="TreeGrafter"/>
</dbReference>
<keyword evidence="4 5" id="KW-0325">Glycoprotein</keyword>
<accession>A0AAV2IFZ3</accession>
<keyword evidence="12" id="KW-0121">Carboxypeptidase</keyword>
<dbReference type="GO" id="GO:0008237">
    <property type="term" value="F:metallopeptidase activity"/>
    <property type="evidence" value="ECO:0007669"/>
    <property type="project" value="UniProtKB-KW"/>
</dbReference>
<evidence type="ECO:0000256" key="8">
    <source>
        <dbReference type="PIRSR" id="PIRSR601548-4"/>
    </source>
</evidence>
<feature type="disulfide bond" evidence="8 11">
    <location>
        <begin position="361"/>
        <end position="379"/>
    </location>
</feature>
<dbReference type="GO" id="GO:0006508">
    <property type="term" value="P:proteolysis"/>
    <property type="evidence" value="ECO:0007669"/>
    <property type="project" value="UniProtKB-KW"/>
</dbReference>
<evidence type="ECO:0000256" key="11">
    <source>
        <dbReference type="PROSITE-ProRule" id="PRU01355"/>
    </source>
</evidence>
<evidence type="ECO:0000256" key="7">
    <source>
        <dbReference type="PIRSR" id="PIRSR601548-3"/>
    </source>
</evidence>
<keyword evidence="7 12" id="KW-0479">Metal-binding</keyword>
<dbReference type="Pfam" id="PF01401">
    <property type="entry name" value="Peptidase_M2"/>
    <property type="match status" value="1"/>
</dbReference>
<evidence type="ECO:0000256" key="1">
    <source>
        <dbReference type="ARBA" id="ARBA00008139"/>
    </source>
</evidence>
<protein>
    <recommendedName>
        <fullName evidence="12">Angiotensin-converting enzyme</fullName>
        <ecNumber evidence="12">3.4.-.-</ecNumber>
    </recommendedName>
</protein>
<evidence type="ECO:0000256" key="9">
    <source>
        <dbReference type="PIRSR" id="PIRSR601548-8"/>
    </source>
</evidence>
<dbReference type="GO" id="GO:0046872">
    <property type="term" value="F:metal ion binding"/>
    <property type="evidence" value="ECO:0007669"/>
    <property type="project" value="UniProtKB-KW"/>
</dbReference>
<dbReference type="EC" id="3.4.-.-" evidence="12"/>
<sequence length="518" mass="60557">MKILGHLLLLTVTSLCQDLDFDFNFDDFVEDNIELIPGYTLRSSDAIYSNQLYASDFLRELNNELRQWKHTTSLADWEYKTNITDANMKHKLDLGSRFDKWWRRRLKEAKKFDVSRLPDHLSRQLSMMTMASTSEDNTLTERKNFLISRMEGIYGSAQACLGNGSCVPLEPDLVNIMATSRDPEALKDAWVSWRDGVGPQIRDYYEEFIQTSNDEALENGHADFSHMWKQDLFYQTPELDSMLRHLWRDLKPLYLQLHAYVRRKLRVHYGSDVVGHDGTIPAHLLGNMWAQHWTSILDVVVPYPEDDQQTKVEAKLKANLDVQGLFRLADNFYTSIGLYPMTPTFWAKSMFKKPTGREVLCHASAFDMYYPGDFRIKMCAEVNLESFRTVHHEMGHVEYYMAYADQPTVFREGANPAFHEAVGDTVQLSVLSHSHLKGLGFVDEDEEDDLLREGSHTTRYRYRRTDKKEKTKINFLLNMALEKLAFIPFGLLVDMWRWDVMKGKITPDDYNQKWWEMR</sequence>
<evidence type="ECO:0000256" key="13">
    <source>
        <dbReference type="SAM" id="SignalP"/>
    </source>
</evidence>
<feature type="binding site" evidence="7">
    <location>
        <position position="392"/>
    </location>
    <ligand>
        <name>Zn(2+)</name>
        <dbReference type="ChEBI" id="CHEBI:29105"/>
        <label>1</label>
        <note>catalytic</note>
    </ligand>
</feature>
<evidence type="ECO:0000256" key="4">
    <source>
        <dbReference type="ARBA" id="ARBA00023180"/>
    </source>
</evidence>
<dbReference type="PRINTS" id="PR00791">
    <property type="entry name" value="PEPDIPTASEA"/>
</dbReference>
<dbReference type="GO" id="GO:0004180">
    <property type="term" value="F:carboxypeptidase activity"/>
    <property type="evidence" value="ECO:0007669"/>
    <property type="project" value="UniProtKB-KW"/>
</dbReference>
<name>A0AAV2IFZ3_LYMST</name>
<dbReference type="SUPFAM" id="SSF55486">
    <property type="entry name" value="Metalloproteases ('zincins'), catalytic domain"/>
    <property type="match status" value="1"/>
</dbReference>
<evidence type="ECO:0000256" key="5">
    <source>
        <dbReference type="PIRSR" id="PIRSR601548-10"/>
    </source>
</evidence>
<feature type="binding site" evidence="7">
    <location>
        <position position="396"/>
    </location>
    <ligand>
        <name>Zn(2+)</name>
        <dbReference type="ChEBI" id="CHEBI:29105"/>
        <label>1</label>
        <note>catalytic</note>
    </ligand>
</feature>
<dbReference type="PROSITE" id="PS52011">
    <property type="entry name" value="PEPTIDASE_M2"/>
    <property type="match status" value="1"/>
</dbReference>
<keyword evidence="2 13" id="KW-0732">Signal</keyword>
<keyword evidence="12" id="KW-0378">Hydrolase</keyword>
<feature type="active site" description="Proton acceptor 2" evidence="10">
    <location>
        <position position="393"/>
    </location>
</feature>
<feature type="disulfide bond" evidence="8">
    <location>
        <begin position="160"/>
        <end position="166"/>
    </location>
</feature>
<dbReference type="GO" id="GO:0008241">
    <property type="term" value="F:peptidyl-dipeptidase activity"/>
    <property type="evidence" value="ECO:0007669"/>
    <property type="project" value="InterPro"/>
</dbReference>
<dbReference type="CDD" id="cd06461">
    <property type="entry name" value="M2_ACE"/>
    <property type="match status" value="1"/>
</dbReference>
<evidence type="ECO:0000313" key="14">
    <source>
        <dbReference type="EMBL" id="CAL1545972.1"/>
    </source>
</evidence>
<evidence type="ECO:0000313" key="15">
    <source>
        <dbReference type="Proteomes" id="UP001497497"/>
    </source>
</evidence>